<dbReference type="InterPro" id="IPR000515">
    <property type="entry name" value="MetI-like"/>
</dbReference>
<comment type="similarity">
    <text evidence="8">Belongs to the binding-protein-dependent transport system permease family.</text>
</comment>
<feature type="transmembrane region" description="Helical" evidence="8">
    <location>
        <begin position="333"/>
        <end position="356"/>
    </location>
</feature>
<protein>
    <submittedName>
        <fullName evidence="10">Iron ABC transporter permease</fullName>
    </submittedName>
</protein>
<keyword evidence="3" id="KW-1003">Cell membrane</keyword>
<evidence type="ECO:0000256" key="2">
    <source>
        <dbReference type="ARBA" id="ARBA00022448"/>
    </source>
</evidence>
<dbReference type="AlphaFoldDB" id="A0A8J8GIL9"/>
<dbReference type="SUPFAM" id="SSF161098">
    <property type="entry name" value="MetI-like"/>
    <property type="match status" value="2"/>
</dbReference>
<keyword evidence="7 8" id="KW-0472">Membrane</keyword>
<feature type="domain" description="ABC transmembrane type-1" evidence="9">
    <location>
        <begin position="334"/>
        <end position="539"/>
    </location>
</feature>
<feature type="transmembrane region" description="Helical" evidence="8">
    <location>
        <begin position="289"/>
        <end position="313"/>
    </location>
</feature>
<evidence type="ECO:0000313" key="10">
    <source>
        <dbReference type="EMBL" id="NSL52438.1"/>
    </source>
</evidence>
<reference evidence="10" key="1">
    <citation type="submission" date="2020-06" db="EMBL/GenBank/DDBJ databases">
        <title>A novel thermopfilic bacterium from Erzurum, Turkey.</title>
        <authorList>
            <person name="Adiguzel A."/>
            <person name="Ay H."/>
            <person name="Baltaci M.O."/>
        </authorList>
    </citation>
    <scope>NUCLEOTIDE SEQUENCE</scope>
    <source>
        <strain evidence="10">P2</strain>
    </source>
</reference>
<feature type="transmembrane region" description="Helical" evidence="8">
    <location>
        <begin position="413"/>
        <end position="432"/>
    </location>
</feature>
<dbReference type="Gene3D" id="1.10.3720.10">
    <property type="entry name" value="MetI-like"/>
    <property type="match status" value="2"/>
</dbReference>
<evidence type="ECO:0000256" key="7">
    <source>
        <dbReference type="ARBA" id="ARBA00023136"/>
    </source>
</evidence>
<feature type="transmembrane region" description="Helical" evidence="8">
    <location>
        <begin position="521"/>
        <end position="542"/>
    </location>
</feature>
<feature type="transmembrane region" description="Helical" evidence="8">
    <location>
        <begin position="60"/>
        <end position="87"/>
    </location>
</feature>
<proteinExistence type="inferred from homology"/>
<feature type="transmembrane region" description="Helical" evidence="8">
    <location>
        <begin position="249"/>
        <end position="268"/>
    </location>
</feature>
<comment type="caution">
    <text evidence="10">The sequence shown here is derived from an EMBL/GenBank/DDBJ whole genome shotgun (WGS) entry which is preliminary data.</text>
</comment>
<evidence type="ECO:0000259" key="9">
    <source>
        <dbReference type="PROSITE" id="PS50928"/>
    </source>
</evidence>
<evidence type="ECO:0000313" key="11">
    <source>
        <dbReference type="Proteomes" id="UP000625804"/>
    </source>
</evidence>
<feature type="transmembrane region" description="Helical" evidence="8">
    <location>
        <begin position="17"/>
        <end position="40"/>
    </location>
</feature>
<evidence type="ECO:0000256" key="1">
    <source>
        <dbReference type="ARBA" id="ARBA00004429"/>
    </source>
</evidence>
<feature type="transmembrane region" description="Helical" evidence="8">
    <location>
        <begin position="190"/>
        <end position="212"/>
    </location>
</feature>
<accession>A0A8J8GIL9</accession>
<dbReference type="InterPro" id="IPR035906">
    <property type="entry name" value="MetI-like_sf"/>
</dbReference>
<dbReference type="GO" id="GO:0005886">
    <property type="term" value="C:plasma membrane"/>
    <property type="evidence" value="ECO:0007669"/>
    <property type="project" value="UniProtKB-SubCell"/>
</dbReference>
<feature type="transmembrane region" description="Helical" evidence="8">
    <location>
        <begin position="368"/>
        <end position="393"/>
    </location>
</feature>
<evidence type="ECO:0000256" key="8">
    <source>
        <dbReference type="RuleBase" id="RU363032"/>
    </source>
</evidence>
<gene>
    <name evidence="10" type="ORF">HR057_11805</name>
</gene>
<keyword evidence="4" id="KW-0997">Cell inner membrane</keyword>
<dbReference type="GO" id="GO:0055085">
    <property type="term" value="P:transmembrane transport"/>
    <property type="evidence" value="ECO:0007669"/>
    <property type="project" value="InterPro"/>
</dbReference>
<evidence type="ECO:0000256" key="5">
    <source>
        <dbReference type="ARBA" id="ARBA00022692"/>
    </source>
</evidence>
<dbReference type="PANTHER" id="PTHR43357:SF3">
    <property type="entry name" value="FE(3+)-TRANSPORT SYSTEM PERMEASE PROTEIN FBPB 2"/>
    <property type="match status" value="1"/>
</dbReference>
<dbReference type="EMBL" id="JABTTE010000016">
    <property type="protein sequence ID" value="NSL52438.1"/>
    <property type="molecule type" value="Genomic_DNA"/>
</dbReference>
<feature type="transmembrane region" description="Helical" evidence="8">
    <location>
        <begin position="148"/>
        <end position="169"/>
    </location>
</feature>
<dbReference type="PANTHER" id="PTHR43357">
    <property type="entry name" value="INNER MEMBRANE ABC TRANSPORTER PERMEASE PROTEIN YDCV"/>
    <property type="match status" value="1"/>
</dbReference>
<sequence>MKIDTVKRFVQKELNGWWIISMMGAAAILLPILFVFFTLFQKPNENWFHIKQFLLSNYVFNTVTLVICTGIVAAFLGVTLAWLVAAYDFPLKNFFKWALILPLAIPPYIAAFTYKTMLSYTGFVQKTLRNEFQYQIDPELLSVSSIRGAVFIFSFFLFPYVYIITKSFLENQSTAYIENARLLGRKPLAIFFKVVLPLSRPAIVGGIVLVIYEVLSDYGLTSYFGIHTITTAIFQTWFAMYDIDTAMRLAAWLMVVIVGLFLIERMLRKRRRYHISNKSRPLTPIKLKGFRAFAAFMYCFTVFMIGFFIPFIQLIAWAKLTFHKIWDESFFSYLYQTVHVASISTIIILIFAVIVANMSRTQSTFSFVLSKIVTSGYSIPGAIIAIGVLAVFITLDKWLAPVYSQMGLGEAPLILSMSIGMLITGYVIRFMATGFNAIEVGFEKVGTKYTEAARMLGHGVTKAFFKVDLPLIKGALLSGFILTFVEITKELPLVLLLRPFNFNTLSTKAYQYASDEQIQEASIPSLMIIAISILSVIVYQMIDKKKVSK</sequence>
<keyword evidence="11" id="KW-1185">Reference proteome</keyword>
<dbReference type="Proteomes" id="UP000625804">
    <property type="component" value="Unassembled WGS sequence"/>
</dbReference>
<feature type="transmembrane region" description="Helical" evidence="8">
    <location>
        <begin position="94"/>
        <end position="114"/>
    </location>
</feature>
<dbReference type="Pfam" id="PF00528">
    <property type="entry name" value="BPD_transp_1"/>
    <property type="match status" value="2"/>
</dbReference>
<comment type="subcellular location">
    <subcellularLocation>
        <location evidence="1">Cell inner membrane</location>
        <topology evidence="1">Multi-pass membrane protein</topology>
    </subcellularLocation>
    <subcellularLocation>
        <location evidence="8">Cell membrane</location>
        <topology evidence="8">Multi-pass membrane protein</topology>
    </subcellularLocation>
</comment>
<name>A0A8J8GIL9_9BACI</name>
<organism evidence="10 11">
    <name type="scientific">Calidifontibacillus erzurumensis</name>
    <dbReference type="NCBI Taxonomy" id="2741433"/>
    <lineage>
        <taxon>Bacteria</taxon>
        <taxon>Bacillati</taxon>
        <taxon>Bacillota</taxon>
        <taxon>Bacilli</taxon>
        <taxon>Bacillales</taxon>
        <taxon>Bacillaceae</taxon>
        <taxon>Calidifontibacillus/Schinkia group</taxon>
        <taxon>Calidifontibacillus</taxon>
    </lineage>
</organism>
<keyword evidence="6 8" id="KW-1133">Transmembrane helix</keyword>
<dbReference type="RefSeq" id="WP_173731646.1">
    <property type="nucleotide sequence ID" value="NZ_JABTTE010000016.1"/>
</dbReference>
<evidence type="ECO:0000256" key="3">
    <source>
        <dbReference type="ARBA" id="ARBA00022475"/>
    </source>
</evidence>
<evidence type="ECO:0000256" key="6">
    <source>
        <dbReference type="ARBA" id="ARBA00022989"/>
    </source>
</evidence>
<feature type="domain" description="ABC transmembrane type-1" evidence="9">
    <location>
        <begin position="59"/>
        <end position="262"/>
    </location>
</feature>
<evidence type="ECO:0000256" key="4">
    <source>
        <dbReference type="ARBA" id="ARBA00022519"/>
    </source>
</evidence>
<dbReference type="CDD" id="cd06261">
    <property type="entry name" value="TM_PBP2"/>
    <property type="match status" value="2"/>
</dbReference>
<dbReference type="PROSITE" id="PS50928">
    <property type="entry name" value="ABC_TM1"/>
    <property type="match status" value="2"/>
</dbReference>
<keyword evidence="5 8" id="KW-0812">Transmembrane</keyword>
<keyword evidence="2 8" id="KW-0813">Transport</keyword>